<proteinExistence type="predicted"/>
<dbReference type="InterPro" id="IPR009506">
    <property type="entry name" value="YjiS-like"/>
</dbReference>
<dbReference type="Proteomes" id="UP000772591">
    <property type="component" value="Unassembled WGS sequence"/>
</dbReference>
<reference evidence="2 3" key="1">
    <citation type="journal article" date="2021" name="Int. J. Syst. Evol. Microbiol.">
        <title>Pseudomonas piscium sp. nov., Pseudomonas pisciculturae sp. nov., Pseudomonas mucoides sp. nov. and Pseudomonas neuropathica sp. nov. isolated from rainbow trout.</title>
        <authorList>
            <person name="Duman M."/>
            <person name="Mulet M."/>
            <person name="Altun S."/>
            <person name="Saticioglu I.B."/>
            <person name="Gomila M."/>
            <person name="Lalucat J."/>
            <person name="Garcia-Valdes E."/>
        </authorList>
    </citation>
    <scope>NUCLEOTIDE SEQUENCE [LARGE SCALE GENOMIC DNA]</scope>
    <source>
        <strain evidence="2 3">LMG 28632</strain>
    </source>
</reference>
<feature type="domain" description="YjiS-like" evidence="1">
    <location>
        <begin position="21"/>
        <end position="56"/>
    </location>
</feature>
<name>A0ABS3APA2_9PSED</name>
<dbReference type="Pfam" id="PF06568">
    <property type="entry name" value="YjiS-like"/>
    <property type="match status" value="1"/>
</dbReference>
<organism evidence="2 3">
    <name type="scientific">Pseudomonas gregormendelii</name>
    <dbReference type="NCBI Taxonomy" id="1628277"/>
    <lineage>
        <taxon>Bacteria</taxon>
        <taxon>Pseudomonadati</taxon>
        <taxon>Pseudomonadota</taxon>
        <taxon>Gammaproteobacteria</taxon>
        <taxon>Pseudomonadales</taxon>
        <taxon>Pseudomonadaceae</taxon>
        <taxon>Pseudomonas</taxon>
    </lineage>
</organism>
<dbReference type="RefSeq" id="WP_045060212.1">
    <property type="nucleotide sequence ID" value="NZ_JADEVO010000070.1"/>
</dbReference>
<accession>A0ABS3APA2</accession>
<keyword evidence="3" id="KW-1185">Reference proteome</keyword>
<gene>
    <name evidence="2" type="ORF">IMW75_26190</name>
</gene>
<evidence type="ECO:0000313" key="2">
    <source>
        <dbReference type="EMBL" id="MBN3968745.1"/>
    </source>
</evidence>
<comment type="caution">
    <text evidence="2">The sequence shown here is derived from an EMBL/GenBank/DDBJ whole genome shotgun (WGS) entry which is preliminary data.</text>
</comment>
<protein>
    <submittedName>
        <fullName evidence="2">DUF1127 domain-containing protein</fullName>
    </submittedName>
</protein>
<sequence length="73" mass="8338">MKGQQDVSAVEKHSIHVVSDLLHKLTRWYELHREREMLAGMSDEALKDIGLSRADVAQEAERHFWQDPLGGGK</sequence>
<dbReference type="EMBL" id="JADEVO010000070">
    <property type="protein sequence ID" value="MBN3968745.1"/>
    <property type="molecule type" value="Genomic_DNA"/>
</dbReference>
<evidence type="ECO:0000259" key="1">
    <source>
        <dbReference type="Pfam" id="PF06568"/>
    </source>
</evidence>
<evidence type="ECO:0000313" key="3">
    <source>
        <dbReference type="Proteomes" id="UP000772591"/>
    </source>
</evidence>